<reference evidence="1" key="1">
    <citation type="submission" date="2009-08" db="EMBL/GenBank/DDBJ databases">
        <authorList>
            <consortium name="US DOE Joint Genome Institute"/>
            <person name="Lucas S."/>
            <person name="Copeland A."/>
            <person name="Lapidus A."/>
            <person name="Glavina del Rio T."/>
            <person name="Dalin E."/>
            <person name="Tice H."/>
            <person name="Bruce D."/>
            <person name="Barry K."/>
            <person name="Pitluck S."/>
            <person name="Lowry S."/>
            <person name="Larimer F."/>
            <person name="Land M."/>
            <person name="Hauser L."/>
            <person name="Kyrpides N."/>
            <person name="Ivanova N."/>
            <person name="McMahon K.D."/>
            <person name="Hugenholtz P."/>
        </authorList>
    </citation>
    <scope>NUCLEOTIDE SEQUENCE</scope>
    <source>
        <strain evidence="1">UW-1</strain>
    </source>
</reference>
<dbReference type="EMBL" id="CP001715">
    <property type="protein sequence ID" value="ACV37125.1"/>
    <property type="molecule type" value="Genomic_DNA"/>
</dbReference>
<proteinExistence type="predicted"/>
<dbReference type="KEGG" id="app:CAP2UW1_3875"/>
<name>C7RLH6_ACCRE</name>
<reference evidence="1" key="2">
    <citation type="submission" date="2009-09" db="EMBL/GenBank/DDBJ databases">
        <title>Complete sequence of chromosome of Candidatus Accumulibacter phosphatis clade IIA str. UW-1.</title>
        <authorList>
            <consortium name="US DOE Joint Genome Institute"/>
            <person name="Martin H.G."/>
            <person name="Ivanova N."/>
            <person name="Kunin V."/>
            <person name="Warnecke F."/>
            <person name="Barry K."/>
            <person name="He S."/>
            <person name="Salamov A."/>
            <person name="Szeto E."/>
            <person name="Dalin E."/>
            <person name="Pangilinan J.L."/>
            <person name="Lapidus A."/>
            <person name="Lowry S."/>
            <person name="Kyrpides N.C."/>
            <person name="McMahon K.D."/>
            <person name="Hugenholtz P."/>
        </authorList>
    </citation>
    <scope>NUCLEOTIDE SEQUENCE [LARGE SCALE GENOMIC DNA]</scope>
    <source>
        <strain evidence="1">UW-1</strain>
    </source>
</reference>
<dbReference type="HOGENOM" id="CLU_2911778_0_0_4"/>
<gene>
    <name evidence="1" type="ordered locus">CAP2UW1_3875</name>
</gene>
<accession>C7RLH6</accession>
<organism evidence="1">
    <name type="scientific">Accumulibacter regalis</name>
    <dbReference type="NCBI Taxonomy" id="522306"/>
    <lineage>
        <taxon>Bacteria</taxon>
        <taxon>Pseudomonadati</taxon>
        <taxon>Pseudomonadota</taxon>
        <taxon>Betaproteobacteria</taxon>
        <taxon>Candidatus Accumulibacter</taxon>
    </lineage>
</organism>
<evidence type="ECO:0000313" key="1">
    <source>
        <dbReference type="EMBL" id="ACV37125.1"/>
    </source>
</evidence>
<sequence>MKSLPEQPHHLLPTVMVRAPFAFVVILRVNEVCWAPQANYRVLVRNRRNAKRRQSSKFPAC</sequence>
<dbReference type="AlphaFoldDB" id="C7RLH6"/>
<protein>
    <submittedName>
        <fullName evidence="1">Uncharacterized protein</fullName>
    </submittedName>
</protein>